<evidence type="ECO:0000256" key="1">
    <source>
        <dbReference type="SAM" id="MobiDB-lite"/>
    </source>
</evidence>
<evidence type="ECO:0000313" key="2">
    <source>
        <dbReference type="EMBL" id="QJE72761.1"/>
    </source>
</evidence>
<dbReference type="AlphaFoldDB" id="A0A858R5U0"/>
<organism evidence="2 3">
    <name type="scientific">Aerophototrophica crusticola</name>
    <dbReference type="NCBI Taxonomy" id="1709002"/>
    <lineage>
        <taxon>Bacteria</taxon>
        <taxon>Pseudomonadati</taxon>
        <taxon>Pseudomonadota</taxon>
        <taxon>Alphaproteobacteria</taxon>
        <taxon>Rhodospirillales</taxon>
        <taxon>Rhodospirillaceae</taxon>
        <taxon>Aerophototrophica</taxon>
    </lineage>
</organism>
<feature type="region of interest" description="Disordered" evidence="1">
    <location>
        <begin position="17"/>
        <end position="40"/>
    </location>
</feature>
<protein>
    <submittedName>
        <fullName evidence="2">Uncharacterized protein</fullName>
    </submittedName>
</protein>
<proteinExistence type="predicted"/>
<accession>A0A858R5U0</accession>
<evidence type="ECO:0000313" key="3">
    <source>
        <dbReference type="Proteomes" id="UP000501891"/>
    </source>
</evidence>
<reference evidence="2" key="1">
    <citation type="submission" date="2020-04" db="EMBL/GenBank/DDBJ databases">
        <title>A desert anoxygenic phototrophic bacterium fixes CO2 using RubisCO under aerobic conditions.</title>
        <authorList>
            <person name="Tang K."/>
        </authorList>
    </citation>
    <scope>NUCLEOTIDE SEQUENCE [LARGE SCALE GENOMIC DNA]</scope>
    <source>
        <strain evidence="2">MIMtkB3</strain>
    </source>
</reference>
<dbReference type="KEGG" id="acru:HHL28_06355"/>
<dbReference type="EMBL" id="CP051775">
    <property type="protein sequence ID" value="QJE72761.1"/>
    <property type="molecule type" value="Genomic_DNA"/>
</dbReference>
<dbReference type="Proteomes" id="UP000501891">
    <property type="component" value="Chromosome"/>
</dbReference>
<sequence length="153" mass="16183">MLSVLAVAGLAAAQDATRPAAAPSWQVPPQRPPSTTVSRAPTITVDPAACRWVQRHEPAADVEYRPGVDVNGQPVAPADLPGSPAVRLPERLEIGITADLADRFGIPRSALYGAEAYVGTVTVEGNRVLFNGQPITSLAEQELVVLCGKQRQR</sequence>
<name>A0A858R5U0_9PROT</name>
<gene>
    <name evidence="2" type="ORF">HHL28_06355</name>
</gene>
<keyword evidence="3" id="KW-1185">Reference proteome</keyword>